<name>V9CXE0_9EURO</name>
<dbReference type="GO" id="GO:0008270">
    <property type="term" value="F:zinc ion binding"/>
    <property type="evidence" value="ECO:0007669"/>
    <property type="project" value="UniProtKB-KW"/>
</dbReference>
<evidence type="ECO:0000313" key="7">
    <source>
        <dbReference type="EMBL" id="ETI19299.1"/>
    </source>
</evidence>
<accession>V9CXE0</accession>
<dbReference type="GeneID" id="19987624"/>
<dbReference type="GO" id="GO:0030150">
    <property type="term" value="P:protein import into mitochondrial matrix"/>
    <property type="evidence" value="ECO:0007669"/>
    <property type="project" value="TreeGrafter"/>
</dbReference>
<dbReference type="GO" id="GO:0051087">
    <property type="term" value="F:protein-folding chaperone binding"/>
    <property type="evidence" value="ECO:0007669"/>
    <property type="project" value="TreeGrafter"/>
</dbReference>
<dbReference type="Pfam" id="PF05180">
    <property type="entry name" value="zf-DNL"/>
    <property type="match status" value="1"/>
</dbReference>
<dbReference type="GO" id="GO:0005739">
    <property type="term" value="C:mitochondrion"/>
    <property type="evidence" value="ECO:0007669"/>
    <property type="project" value="TreeGrafter"/>
</dbReference>
<dbReference type="HOGENOM" id="CLU_093902_0_1_1"/>
<dbReference type="OrthoDB" id="512667at2759"/>
<dbReference type="PANTHER" id="PTHR20922">
    <property type="entry name" value="DNL-TYPE ZINC FINGER PROTEIN"/>
    <property type="match status" value="1"/>
</dbReference>
<dbReference type="EMBL" id="KB822710">
    <property type="protein sequence ID" value="ETI19299.1"/>
    <property type="molecule type" value="Genomic_DNA"/>
</dbReference>
<dbReference type="Proteomes" id="UP000030678">
    <property type="component" value="Unassembled WGS sequence"/>
</dbReference>
<evidence type="ECO:0000256" key="2">
    <source>
        <dbReference type="ARBA" id="ARBA00022771"/>
    </source>
</evidence>
<evidence type="ECO:0000313" key="8">
    <source>
        <dbReference type="Proteomes" id="UP000030678"/>
    </source>
</evidence>
<proteinExistence type="predicted"/>
<dbReference type="InterPro" id="IPR007853">
    <property type="entry name" value="Znf_DNL-typ"/>
</dbReference>
<organism evidence="7 8">
    <name type="scientific">Cladophialophora carrionii CBS 160.54</name>
    <dbReference type="NCBI Taxonomy" id="1279043"/>
    <lineage>
        <taxon>Eukaryota</taxon>
        <taxon>Fungi</taxon>
        <taxon>Dikarya</taxon>
        <taxon>Ascomycota</taxon>
        <taxon>Pezizomycotina</taxon>
        <taxon>Eurotiomycetes</taxon>
        <taxon>Chaetothyriomycetidae</taxon>
        <taxon>Chaetothyriales</taxon>
        <taxon>Herpotrichiellaceae</taxon>
        <taxon>Cladophialophora</taxon>
    </lineage>
</organism>
<dbReference type="GO" id="GO:0050821">
    <property type="term" value="P:protein stabilization"/>
    <property type="evidence" value="ECO:0007669"/>
    <property type="project" value="TreeGrafter"/>
</dbReference>
<gene>
    <name evidence="7" type="ORF">G647_09131</name>
</gene>
<dbReference type="PROSITE" id="PS51501">
    <property type="entry name" value="ZF_DNL"/>
    <property type="match status" value="1"/>
</dbReference>
<feature type="compositionally biased region" description="Polar residues" evidence="5">
    <location>
        <begin position="248"/>
        <end position="259"/>
    </location>
</feature>
<evidence type="ECO:0000256" key="4">
    <source>
        <dbReference type="PROSITE-ProRule" id="PRU00834"/>
    </source>
</evidence>
<dbReference type="GO" id="GO:0006457">
    <property type="term" value="P:protein folding"/>
    <property type="evidence" value="ECO:0007669"/>
    <property type="project" value="TreeGrafter"/>
</dbReference>
<keyword evidence="2 4" id="KW-0863">Zinc-finger</keyword>
<sequence length="259" mass="28759">MMAKALRPHLKHPQNRLATTECAGSRQEVVGGALLEKGVNDGTLRLSYPRNSKSRLTMRSISRPASKIFSGLLAPQSRRTRSTLLSISPKAPSALRQTVSPRSSFAPFQRYSSSLSVPGAEPRAAEEKRDEPSYELSFTCKPCLYRSTHRVTKHGYHHGTVLITCPSCKNRHVISDHLRVFIDQKSTLEDILRRQAAKGQDFTKLLKKGSLGIRPGNLIGNEGEEDLEFWEDGTETVHTPIEEKRKSQPASKQGSVGTE</sequence>
<protein>
    <recommendedName>
        <fullName evidence="6">DNL-type domain-containing protein</fullName>
    </recommendedName>
</protein>
<evidence type="ECO:0000256" key="3">
    <source>
        <dbReference type="ARBA" id="ARBA00022833"/>
    </source>
</evidence>
<evidence type="ECO:0000259" key="6">
    <source>
        <dbReference type="PROSITE" id="PS51501"/>
    </source>
</evidence>
<evidence type="ECO:0000256" key="1">
    <source>
        <dbReference type="ARBA" id="ARBA00022723"/>
    </source>
</evidence>
<dbReference type="AlphaFoldDB" id="V9CXE0"/>
<keyword evidence="3" id="KW-0862">Zinc</keyword>
<keyword evidence="1" id="KW-0479">Metal-binding</keyword>
<feature type="domain" description="DNL-type" evidence="6">
    <location>
        <begin position="129"/>
        <end position="227"/>
    </location>
</feature>
<dbReference type="InterPro" id="IPR024158">
    <property type="entry name" value="Mt_import_TIM15"/>
</dbReference>
<dbReference type="RefSeq" id="XP_008731658.1">
    <property type="nucleotide sequence ID" value="XM_008733436.1"/>
</dbReference>
<dbReference type="PANTHER" id="PTHR20922:SF13">
    <property type="entry name" value="DNL-TYPE ZINC FINGER PROTEIN"/>
    <property type="match status" value="1"/>
</dbReference>
<reference evidence="7 8" key="1">
    <citation type="submission" date="2013-03" db="EMBL/GenBank/DDBJ databases">
        <title>The Genome Sequence of Cladophialophora carrionii CBS 160.54.</title>
        <authorList>
            <consortium name="The Broad Institute Genomics Platform"/>
            <person name="Cuomo C."/>
            <person name="de Hoog S."/>
            <person name="Gorbushina A."/>
            <person name="Walker B."/>
            <person name="Young S.K."/>
            <person name="Zeng Q."/>
            <person name="Gargeya S."/>
            <person name="Fitzgerald M."/>
            <person name="Haas B."/>
            <person name="Abouelleil A."/>
            <person name="Allen A.W."/>
            <person name="Alvarado L."/>
            <person name="Arachchi H.M."/>
            <person name="Berlin A.M."/>
            <person name="Chapman S.B."/>
            <person name="Gainer-Dewar J."/>
            <person name="Goldberg J."/>
            <person name="Griggs A."/>
            <person name="Gujja S."/>
            <person name="Hansen M."/>
            <person name="Howarth C."/>
            <person name="Imamovic A."/>
            <person name="Ireland A."/>
            <person name="Larimer J."/>
            <person name="McCowan C."/>
            <person name="Murphy C."/>
            <person name="Pearson M."/>
            <person name="Poon T.W."/>
            <person name="Priest M."/>
            <person name="Roberts A."/>
            <person name="Saif S."/>
            <person name="Shea T."/>
            <person name="Sisk P."/>
            <person name="Sykes S."/>
            <person name="Wortman J."/>
            <person name="Nusbaum C."/>
            <person name="Birren B."/>
        </authorList>
    </citation>
    <scope>NUCLEOTIDE SEQUENCE [LARGE SCALE GENOMIC DNA]</scope>
    <source>
        <strain evidence="7 8">CBS 160.54</strain>
    </source>
</reference>
<feature type="region of interest" description="Disordered" evidence="5">
    <location>
        <begin position="229"/>
        <end position="259"/>
    </location>
</feature>
<evidence type="ECO:0000256" key="5">
    <source>
        <dbReference type="SAM" id="MobiDB-lite"/>
    </source>
</evidence>
<dbReference type="VEuPathDB" id="FungiDB:G647_09131"/>